<dbReference type="RefSeq" id="XP_009541111.1">
    <property type="nucleotide sequence ID" value="XM_009542816.1"/>
</dbReference>
<reference evidence="1 2" key="1">
    <citation type="journal article" date="2012" name="New Phytol.">
        <title>Insight into trade-off between wood decay and parasitism from the genome of a fungal forest pathogen.</title>
        <authorList>
            <person name="Olson A."/>
            <person name="Aerts A."/>
            <person name="Asiegbu F."/>
            <person name="Belbahri L."/>
            <person name="Bouzid O."/>
            <person name="Broberg A."/>
            <person name="Canback B."/>
            <person name="Coutinho P.M."/>
            <person name="Cullen D."/>
            <person name="Dalman K."/>
            <person name="Deflorio G."/>
            <person name="van Diepen L.T."/>
            <person name="Dunand C."/>
            <person name="Duplessis S."/>
            <person name="Durling M."/>
            <person name="Gonthier P."/>
            <person name="Grimwood J."/>
            <person name="Fossdal C.G."/>
            <person name="Hansson D."/>
            <person name="Henrissat B."/>
            <person name="Hietala A."/>
            <person name="Himmelstrand K."/>
            <person name="Hoffmeister D."/>
            <person name="Hogberg N."/>
            <person name="James T.Y."/>
            <person name="Karlsson M."/>
            <person name="Kohler A."/>
            <person name="Kues U."/>
            <person name="Lee Y.H."/>
            <person name="Lin Y.C."/>
            <person name="Lind M."/>
            <person name="Lindquist E."/>
            <person name="Lombard V."/>
            <person name="Lucas S."/>
            <person name="Lunden K."/>
            <person name="Morin E."/>
            <person name="Murat C."/>
            <person name="Park J."/>
            <person name="Raffaello T."/>
            <person name="Rouze P."/>
            <person name="Salamov A."/>
            <person name="Schmutz J."/>
            <person name="Solheim H."/>
            <person name="Stahlberg J."/>
            <person name="Velez H."/>
            <person name="de Vries R.P."/>
            <person name="Wiebenga A."/>
            <person name="Woodward S."/>
            <person name="Yakovlev I."/>
            <person name="Garbelotto M."/>
            <person name="Martin F."/>
            <person name="Grigoriev I.V."/>
            <person name="Stenlid J."/>
        </authorList>
    </citation>
    <scope>NUCLEOTIDE SEQUENCE [LARGE SCALE GENOMIC DNA]</scope>
    <source>
        <strain evidence="1 2">TC 32-1</strain>
    </source>
</reference>
<protein>
    <submittedName>
        <fullName evidence="1">Uncharacterized protein</fullName>
    </submittedName>
</protein>
<sequence>MPLVRCACEAGPFLPGGLEKRSRSVQMGYNDVIASAGGLQFRPSHLTSTPPFQVSTIP</sequence>
<gene>
    <name evidence="1" type="ORF">HETIRDRAFT_406920</name>
</gene>
<accession>W4KN81</accession>
<dbReference type="InParanoid" id="W4KN81"/>
<proteinExistence type="predicted"/>
<dbReference type="AlphaFoldDB" id="W4KN81"/>
<dbReference type="EMBL" id="KI925454">
    <property type="protein sequence ID" value="ETW87179.1"/>
    <property type="molecule type" value="Genomic_DNA"/>
</dbReference>
<evidence type="ECO:0000313" key="1">
    <source>
        <dbReference type="EMBL" id="ETW87179.1"/>
    </source>
</evidence>
<evidence type="ECO:0000313" key="2">
    <source>
        <dbReference type="Proteomes" id="UP000030671"/>
    </source>
</evidence>
<name>W4KN81_HETIT</name>
<dbReference type="Proteomes" id="UP000030671">
    <property type="component" value="Unassembled WGS sequence"/>
</dbReference>
<keyword evidence="2" id="KW-1185">Reference proteome</keyword>
<dbReference type="GeneID" id="20672551"/>
<dbReference type="HOGENOM" id="CLU_2979350_0_0_1"/>
<dbReference type="KEGG" id="hir:HETIRDRAFT_406920"/>
<organism evidence="1 2">
    <name type="scientific">Heterobasidion irregulare (strain TC 32-1)</name>
    <dbReference type="NCBI Taxonomy" id="747525"/>
    <lineage>
        <taxon>Eukaryota</taxon>
        <taxon>Fungi</taxon>
        <taxon>Dikarya</taxon>
        <taxon>Basidiomycota</taxon>
        <taxon>Agaricomycotina</taxon>
        <taxon>Agaricomycetes</taxon>
        <taxon>Russulales</taxon>
        <taxon>Bondarzewiaceae</taxon>
        <taxon>Heterobasidion</taxon>
        <taxon>Heterobasidion annosum species complex</taxon>
    </lineage>
</organism>